<feature type="compositionally biased region" description="Low complexity" evidence="1">
    <location>
        <begin position="103"/>
        <end position="141"/>
    </location>
</feature>
<evidence type="ECO:0000313" key="4">
    <source>
        <dbReference type="Proteomes" id="UP000298061"/>
    </source>
</evidence>
<organism evidence="3 4">
    <name type="scientific">Hericium alpestre</name>
    <dbReference type="NCBI Taxonomy" id="135208"/>
    <lineage>
        <taxon>Eukaryota</taxon>
        <taxon>Fungi</taxon>
        <taxon>Dikarya</taxon>
        <taxon>Basidiomycota</taxon>
        <taxon>Agaricomycotina</taxon>
        <taxon>Agaricomycetes</taxon>
        <taxon>Russulales</taxon>
        <taxon>Hericiaceae</taxon>
        <taxon>Hericium</taxon>
    </lineage>
</organism>
<dbReference type="AlphaFoldDB" id="A0A4Y9ZZW1"/>
<evidence type="ECO:0000256" key="2">
    <source>
        <dbReference type="SAM" id="SignalP"/>
    </source>
</evidence>
<evidence type="ECO:0000256" key="1">
    <source>
        <dbReference type="SAM" id="MobiDB-lite"/>
    </source>
</evidence>
<keyword evidence="4" id="KW-1185">Reference proteome</keyword>
<feature type="compositionally biased region" description="Basic and acidic residues" evidence="1">
    <location>
        <begin position="213"/>
        <end position="232"/>
    </location>
</feature>
<comment type="caution">
    <text evidence="3">The sequence shown here is derived from an EMBL/GenBank/DDBJ whole genome shotgun (WGS) entry which is preliminary data.</text>
</comment>
<dbReference type="Proteomes" id="UP000298061">
    <property type="component" value="Unassembled WGS sequence"/>
</dbReference>
<dbReference type="EMBL" id="SFCI01000473">
    <property type="protein sequence ID" value="TFY79593.1"/>
    <property type="molecule type" value="Genomic_DNA"/>
</dbReference>
<feature type="compositionally biased region" description="Basic residues" evidence="1">
    <location>
        <begin position="86"/>
        <end position="102"/>
    </location>
</feature>
<sequence length="238" mass="24475">MRSYTVAVAVLMAAQVAPSLAGPLNFDAREPQLPDVAVSKYQPGITQSAAVLMARKTTKKSSTKTSKTAESTKTSESSKTETSKTKTSKTKTSKTKTSKTKSSKATGTSKTSSSSKSKATGKSASSTNTGTISILSTSLSLPPMGVGPDDGPTSKVTPIPFPDPSGTDKTSSTKGGSSTKGSSTKGASSTKTSAKSKTKTSSTSKTTATKATSKRDVGPSHPTPFRDARREVEFDDLD</sequence>
<accession>A0A4Y9ZZW1</accession>
<proteinExistence type="predicted"/>
<reference evidence="3 4" key="1">
    <citation type="submission" date="2019-02" db="EMBL/GenBank/DDBJ databases">
        <title>Genome sequencing of the rare red list fungi Hericium alpestre (H. flagellum).</title>
        <authorList>
            <person name="Buettner E."/>
            <person name="Kellner H."/>
        </authorList>
    </citation>
    <scope>NUCLEOTIDE SEQUENCE [LARGE SCALE GENOMIC DNA]</scope>
    <source>
        <strain evidence="3 4">DSM 108284</strain>
    </source>
</reference>
<feature type="compositionally biased region" description="Low complexity" evidence="1">
    <location>
        <begin position="63"/>
        <end position="75"/>
    </location>
</feature>
<keyword evidence="2" id="KW-0732">Signal</keyword>
<feature type="compositionally biased region" description="Low complexity" evidence="1">
    <location>
        <begin position="165"/>
        <end position="211"/>
    </location>
</feature>
<feature type="region of interest" description="Disordered" evidence="1">
    <location>
        <begin position="53"/>
        <end position="238"/>
    </location>
</feature>
<feature type="signal peptide" evidence="2">
    <location>
        <begin position="1"/>
        <end position="21"/>
    </location>
</feature>
<evidence type="ECO:0000313" key="3">
    <source>
        <dbReference type="EMBL" id="TFY79593.1"/>
    </source>
</evidence>
<protein>
    <submittedName>
        <fullName evidence="3">Uncharacterized protein</fullName>
    </submittedName>
</protein>
<feature type="chain" id="PRO_5021301226" evidence="2">
    <location>
        <begin position="22"/>
        <end position="238"/>
    </location>
</feature>
<gene>
    <name evidence="3" type="ORF">EWM64_g4420</name>
</gene>
<name>A0A4Y9ZZW1_9AGAM</name>